<protein>
    <recommendedName>
        <fullName evidence="3">Excreted virulence factor EspC, type VII ESX diderm</fullName>
    </recommendedName>
</protein>
<evidence type="ECO:0000313" key="1">
    <source>
        <dbReference type="EMBL" id="MFC7308996.1"/>
    </source>
</evidence>
<name>A0ABW2JS29_9ACTN</name>
<evidence type="ECO:0000313" key="2">
    <source>
        <dbReference type="Proteomes" id="UP001596523"/>
    </source>
</evidence>
<sequence>MADLRTITDALRTDARMWDRQSEALGNVHRNVEYLRLSRVQAGIFQLLVDEYEEALTAVSDRCAEGRDRTEEIATALIKNATAYDNREADTARSIEGTY</sequence>
<dbReference type="EMBL" id="JBHTCF010000018">
    <property type="protein sequence ID" value="MFC7308996.1"/>
    <property type="molecule type" value="Genomic_DNA"/>
</dbReference>
<comment type="caution">
    <text evidence="1">The sequence shown here is derived from an EMBL/GenBank/DDBJ whole genome shotgun (WGS) entry which is preliminary data.</text>
</comment>
<organism evidence="1 2">
    <name type="scientific">Streptomyces monticola</name>
    <dbReference type="NCBI Taxonomy" id="2666263"/>
    <lineage>
        <taxon>Bacteria</taxon>
        <taxon>Bacillati</taxon>
        <taxon>Actinomycetota</taxon>
        <taxon>Actinomycetes</taxon>
        <taxon>Kitasatosporales</taxon>
        <taxon>Streptomycetaceae</taxon>
        <taxon>Streptomyces</taxon>
    </lineage>
</organism>
<gene>
    <name evidence="1" type="ORF">ACFQVC_32925</name>
</gene>
<proteinExistence type="predicted"/>
<dbReference type="Proteomes" id="UP001596523">
    <property type="component" value="Unassembled WGS sequence"/>
</dbReference>
<reference evidence="2" key="1">
    <citation type="journal article" date="2019" name="Int. J. Syst. Evol. Microbiol.">
        <title>The Global Catalogue of Microorganisms (GCM) 10K type strain sequencing project: providing services to taxonomists for standard genome sequencing and annotation.</title>
        <authorList>
            <consortium name="The Broad Institute Genomics Platform"/>
            <consortium name="The Broad Institute Genome Sequencing Center for Infectious Disease"/>
            <person name="Wu L."/>
            <person name="Ma J."/>
        </authorList>
    </citation>
    <scope>NUCLEOTIDE SEQUENCE [LARGE SCALE GENOMIC DNA]</scope>
    <source>
        <strain evidence="2">SYNS20</strain>
    </source>
</reference>
<evidence type="ECO:0008006" key="3">
    <source>
        <dbReference type="Google" id="ProtNLM"/>
    </source>
</evidence>
<accession>A0ABW2JS29</accession>
<dbReference type="RefSeq" id="WP_381837497.1">
    <property type="nucleotide sequence ID" value="NZ_JBHTCF010000018.1"/>
</dbReference>
<keyword evidence="2" id="KW-1185">Reference proteome</keyword>